<keyword evidence="3" id="KW-1185">Reference proteome</keyword>
<dbReference type="PANTHER" id="PTHR11232:SF79">
    <property type="entry name" value="PTB DOMAIN-CONTAINING ENGULFMENT ADAPTER PROTEIN 1"/>
    <property type="match status" value="1"/>
</dbReference>
<evidence type="ECO:0000313" key="4">
    <source>
        <dbReference type="RefSeq" id="XP_012686428.2"/>
    </source>
</evidence>
<accession>A0A6P8FDC9</accession>
<evidence type="ECO:0000313" key="5">
    <source>
        <dbReference type="RefSeq" id="XP_031421715.1"/>
    </source>
</evidence>
<evidence type="ECO:0000259" key="2">
    <source>
        <dbReference type="PROSITE" id="PS01179"/>
    </source>
</evidence>
<protein>
    <submittedName>
        <fullName evidence="4 5">PTB domain-containing engulfment adapter protein 1-like</fullName>
    </submittedName>
</protein>
<dbReference type="GeneID" id="105903257"/>
<evidence type="ECO:0000313" key="3">
    <source>
        <dbReference type="Proteomes" id="UP000515152"/>
    </source>
</evidence>
<dbReference type="Pfam" id="PF00640">
    <property type="entry name" value="PID"/>
    <property type="match status" value="1"/>
</dbReference>
<dbReference type="Proteomes" id="UP000515152">
    <property type="component" value="Chromosome 4"/>
</dbReference>
<dbReference type="AlphaFoldDB" id="A0A6P8FDC9"/>
<gene>
    <name evidence="4 5" type="primary">LOC105903257</name>
</gene>
<feature type="region of interest" description="Disordered" evidence="1">
    <location>
        <begin position="165"/>
        <end position="215"/>
    </location>
</feature>
<dbReference type="RefSeq" id="XP_031421715.1">
    <property type="nucleotide sequence ID" value="XM_031565855.1"/>
</dbReference>
<feature type="domain" description="PID" evidence="2">
    <location>
        <begin position="9"/>
        <end position="134"/>
    </location>
</feature>
<dbReference type="KEGG" id="char:105903257"/>
<sequence length="215" mass="24372">MTESDDNEISFTVKFLGRVEVHRPQGMQTLNESAGVLLNPDKNDTETAKKRKAYLFLSQKGIDILEHKTKFLIHTCTLDAVSFCAVHQTMPKLFGFVAKHLTSDKYHCYMFQCKKFSHLVVSLIGDMFKASEQRVAVRGSRDLVVEALQLRIRALQRENEALQRRLQNVGDERSEGTRNADGSDTESSSHSQSDLSTSQVRFHSDGDRVPLIRNN</sequence>
<dbReference type="Gene3D" id="2.30.29.30">
    <property type="entry name" value="Pleckstrin-homology domain (PH domain)/Phosphotyrosine-binding domain (PTB)"/>
    <property type="match status" value="1"/>
</dbReference>
<dbReference type="GeneTree" id="ENSGT00940000156186"/>
<dbReference type="PANTHER" id="PTHR11232">
    <property type="entry name" value="PHOSPHOTYROSINE INTERACTION DOMAIN-CONTAINING FAMILY MEMBER"/>
    <property type="match status" value="1"/>
</dbReference>
<dbReference type="InterPro" id="IPR011993">
    <property type="entry name" value="PH-like_dom_sf"/>
</dbReference>
<reference evidence="4 5" key="1">
    <citation type="submission" date="2025-04" db="UniProtKB">
        <authorList>
            <consortium name="RefSeq"/>
        </authorList>
    </citation>
    <scope>IDENTIFICATION</scope>
</reference>
<dbReference type="OrthoDB" id="10070446at2759"/>
<dbReference type="InterPro" id="IPR051133">
    <property type="entry name" value="Adapter_Engulfment-Domain"/>
</dbReference>
<feature type="compositionally biased region" description="Low complexity" evidence="1">
    <location>
        <begin position="185"/>
        <end position="199"/>
    </location>
</feature>
<dbReference type="RefSeq" id="XP_012686428.2">
    <property type="nucleotide sequence ID" value="XM_012830974.2"/>
</dbReference>
<proteinExistence type="predicted"/>
<name>A0A6P8FDC9_CLUHA</name>
<organism evidence="3 5">
    <name type="scientific">Clupea harengus</name>
    <name type="common">Atlantic herring</name>
    <dbReference type="NCBI Taxonomy" id="7950"/>
    <lineage>
        <taxon>Eukaryota</taxon>
        <taxon>Metazoa</taxon>
        <taxon>Chordata</taxon>
        <taxon>Craniata</taxon>
        <taxon>Vertebrata</taxon>
        <taxon>Euteleostomi</taxon>
        <taxon>Actinopterygii</taxon>
        <taxon>Neopterygii</taxon>
        <taxon>Teleostei</taxon>
        <taxon>Clupei</taxon>
        <taxon>Clupeiformes</taxon>
        <taxon>Clupeoidei</taxon>
        <taxon>Clupeidae</taxon>
        <taxon>Clupea</taxon>
    </lineage>
</organism>
<dbReference type="PROSITE" id="PS01179">
    <property type="entry name" value="PID"/>
    <property type="match status" value="1"/>
</dbReference>
<evidence type="ECO:0000256" key="1">
    <source>
        <dbReference type="SAM" id="MobiDB-lite"/>
    </source>
</evidence>
<dbReference type="InterPro" id="IPR006020">
    <property type="entry name" value="PTB/PI_dom"/>
</dbReference>
<dbReference type="SUPFAM" id="SSF50729">
    <property type="entry name" value="PH domain-like"/>
    <property type="match status" value="1"/>
</dbReference>
<dbReference type="CDD" id="cd00934">
    <property type="entry name" value="PTB"/>
    <property type="match status" value="1"/>
</dbReference>
<dbReference type="SMART" id="SM00462">
    <property type="entry name" value="PTB"/>
    <property type="match status" value="1"/>
</dbReference>
<feature type="compositionally biased region" description="Basic and acidic residues" evidence="1">
    <location>
        <begin position="202"/>
        <end position="215"/>
    </location>
</feature>